<sequence>MSSCYNLQGKSCHHLYVNYFQHLHQFEISTGMQKLPGRFRGSVSNLEFDVVFAHVIIFNDSSLLHPRSRLVHLSKSEEMKQENFEPCFRRIGRLYGELGSHKEFMTKFSPYAISGYIKICSTESIPVLYKGLLDEGIYVIFDTCTDVELSMMSTSFENADREHFRQLRTFYERHHKFHGKT</sequence>
<dbReference type="PANTHER" id="PTHR15682">
    <property type="entry name" value="UNHEALTHY RIBOSOME BIOGENESIS PROTEIN 2 HOMOLOG"/>
    <property type="match status" value="1"/>
</dbReference>
<dbReference type="InterPro" id="IPR018849">
    <property type="entry name" value="Urb2/Npa2_C"/>
</dbReference>
<dbReference type="OrthoDB" id="10674192at2759"/>
<dbReference type="AlphaFoldDB" id="A0A7M5V6W8"/>
<dbReference type="EnsemblMetazoa" id="CLYHEMT004493.1">
    <property type="protein sequence ID" value="CLYHEMP004493.1"/>
    <property type="gene ID" value="CLYHEMG004493"/>
</dbReference>
<dbReference type="GO" id="GO:0042254">
    <property type="term" value="P:ribosome biogenesis"/>
    <property type="evidence" value="ECO:0007669"/>
    <property type="project" value="TreeGrafter"/>
</dbReference>
<protein>
    <recommendedName>
        <fullName evidence="1">Nucleolar 27S pre-rRNA processing Urb2/Npa2 C-terminal domain-containing protein</fullName>
    </recommendedName>
</protein>
<evidence type="ECO:0000313" key="3">
    <source>
        <dbReference type="Proteomes" id="UP000594262"/>
    </source>
</evidence>
<evidence type="ECO:0000313" key="2">
    <source>
        <dbReference type="EnsemblMetazoa" id="CLYHEMP004493.1"/>
    </source>
</evidence>
<dbReference type="Pfam" id="PF10441">
    <property type="entry name" value="Urb2"/>
    <property type="match status" value="1"/>
</dbReference>
<dbReference type="PANTHER" id="PTHR15682:SF2">
    <property type="entry name" value="UNHEALTHY RIBOSOME BIOGENESIS PROTEIN 2 HOMOLOG"/>
    <property type="match status" value="1"/>
</dbReference>
<dbReference type="Proteomes" id="UP000594262">
    <property type="component" value="Unplaced"/>
</dbReference>
<dbReference type="InterPro" id="IPR052609">
    <property type="entry name" value="Ribosome_Biogenesis_Reg"/>
</dbReference>
<feature type="domain" description="Nucleolar 27S pre-rRNA processing Urb2/Npa2 C-terminal" evidence="1">
    <location>
        <begin position="10"/>
        <end position="180"/>
    </location>
</feature>
<evidence type="ECO:0000259" key="1">
    <source>
        <dbReference type="Pfam" id="PF10441"/>
    </source>
</evidence>
<keyword evidence="3" id="KW-1185">Reference proteome</keyword>
<reference evidence="2" key="1">
    <citation type="submission" date="2021-01" db="UniProtKB">
        <authorList>
            <consortium name="EnsemblMetazoa"/>
        </authorList>
    </citation>
    <scope>IDENTIFICATION</scope>
</reference>
<dbReference type="GO" id="GO:0005730">
    <property type="term" value="C:nucleolus"/>
    <property type="evidence" value="ECO:0007669"/>
    <property type="project" value="TreeGrafter"/>
</dbReference>
<name>A0A7M5V6W8_9CNID</name>
<proteinExistence type="predicted"/>
<accession>A0A7M5V6W8</accession>
<organism evidence="2 3">
    <name type="scientific">Clytia hemisphaerica</name>
    <dbReference type="NCBI Taxonomy" id="252671"/>
    <lineage>
        <taxon>Eukaryota</taxon>
        <taxon>Metazoa</taxon>
        <taxon>Cnidaria</taxon>
        <taxon>Hydrozoa</taxon>
        <taxon>Hydroidolina</taxon>
        <taxon>Leptothecata</taxon>
        <taxon>Obeliida</taxon>
        <taxon>Clytiidae</taxon>
        <taxon>Clytia</taxon>
    </lineage>
</organism>